<keyword evidence="2" id="KW-1185">Reference proteome</keyword>
<feature type="compositionally biased region" description="Basic residues" evidence="1">
    <location>
        <begin position="137"/>
        <end position="152"/>
    </location>
</feature>
<sequence>MANSSTEGRSVLQSPVSDQVGSTEASEGYPCLQDKKGLILPPRKMYTVTPPPEDYVQEANSEVKYENSESNDDSDCDASEENYQGQPRKKRIRRKKQKNVLQNTDNSHEGQVECRKHENPTEDNLQLEHTDGQALSRNKKRKMKKKRQKARMRAVGLPTKPTGMDFTYKPEREEGTNLEDVNKKTDDVLDFLQATQEIYFSDKRSKCEAPSMNSESVYEILQHLQSHRMAVSDVTLLHQMKSLVLLQDVERIKGAIEEFQIHSAMPPDDAKAISLLFLYWITDILPGKNRK</sequence>
<feature type="compositionally biased region" description="Polar residues" evidence="1">
    <location>
        <begin position="1"/>
        <end position="25"/>
    </location>
</feature>
<reference evidence="3" key="1">
    <citation type="submission" date="2025-08" db="UniProtKB">
        <authorList>
            <consortium name="RefSeq"/>
        </authorList>
    </citation>
    <scope>IDENTIFICATION</scope>
</reference>
<organism evidence="2 3">
    <name type="scientific">Gekko japonicus</name>
    <name type="common">Schlegel's Japanese gecko</name>
    <dbReference type="NCBI Taxonomy" id="146911"/>
    <lineage>
        <taxon>Eukaryota</taxon>
        <taxon>Metazoa</taxon>
        <taxon>Chordata</taxon>
        <taxon>Craniata</taxon>
        <taxon>Vertebrata</taxon>
        <taxon>Euteleostomi</taxon>
        <taxon>Lepidosauria</taxon>
        <taxon>Squamata</taxon>
        <taxon>Bifurcata</taxon>
        <taxon>Gekkota</taxon>
        <taxon>Gekkonidae</taxon>
        <taxon>Gekkoninae</taxon>
        <taxon>Gekko</taxon>
    </lineage>
</organism>
<name>A0ABM1JQQ3_GEKJA</name>
<feature type="region of interest" description="Disordered" evidence="1">
    <location>
        <begin position="1"/>
        <end position="164"/>
    </location>
</feature>
<gene>
    <name evidence="3" type="primary">ERICH1</name>
</gene>
<dbReference type="RefSeq" id="XP_015263790.1">
    <property type="nucleotide sequence ID" value="XM_015408304.1"/>
</dbReference>
<evidence type="ECO:0000313" key="3">
    <source>
        <dbReference type="RefSeq" id="XP_015263790.1"/>
    </source>
</evidence>
<protein>
    <submittedName>
        <fullName evidence="3">Glutamate-rich protein 1</fullName>
    </submittedName>
</protein>
<dbReference type="PANTHER" id="PTHR22444">
    <property type="entry name" value="GLUTAMATE-RICH PROTEIN 1"/>
    <property type="match status" value="1"/>
</dbReference>
<accession>A0ABM1JQQ3</accession>
<feature type="compositionally biased region" description="Basic residues" evidence="1">
    <location>
        <begin position="87"/>
        <end position="98"/>
    </location>
</feature>
<feature type="compositionally biased region" description="Basic and acidic residues" evidence="1">
    <location>
        <begin position="106"/>
        <end position="131"/>
    </location>
</feature>
<dbReference type="InterPro" id="IPR026719">
    <property type="entry name" value="ERICH1"/>
</dbReference>
<feature type="compositionally biased region" description="Acidic residues" evidence="1">
    <location>
        <begin position="69"/>
        <end position="80"/>
    </location>
</feature>
<dbReference type="PANTHER" id="PTHR22444:SF1">
    <property type="entry name" value="GLUTAMATE-RICH PROTEIN 1"/>
    <property type="match status" value="1"/>
</dbReference>
<proteinExistence type="predicted"/>
<dbReference type="GeneID" id="107107938"/>
<evidence type="ECO:0000256" key="1">
    <source>
        <dbReference type="SAM" id="MobiDB-lite"/>
    </source>
</evidence>
<evidence type="ECO:0000313" key="2">
    <source>
        <dbReference type="Proteomes" id="UP000694871"/>
    </source>
</evidence>
<dbReference type="Proteomes" id="UP000694871">
    <property type="component" value="Unplaced"/>
</dbReference>